<dbReference type="STRING" id="157652.A0A371E7K8"/>
<accession>A0A371E7K8</accession>
<gene>
    <name evidence="1" type="ORF">CR513_59703</name>
</gene>
<sequence length="132" mass="15260">YSNIIYVDSNSHLYKCFPSHNPIVVPKQTIIPYCRDEYNQLAINNVSQHIQIVVSNNIGPIKLQDAQIHRSGFVYTRTYVKLKTLDPYKHKSMREVAKITFKLLNTLGVDYKLLSDHVLNYINVISPIVEIN</sequence>
<feature type="non-terminal residue" evidence="1">
    <location>
        <position position="1"/>
    </location>
</feature>
<comment type="caution">
    <text evidence="1">The sequence shown here is derived from an EMBL/GenBank/DDBJ whole genome shotgun (WGS) entry which is preliminary data.</text>
</comment>
<evidence type="ECO:0000313" key="2">
    <source>
        <dbReference type="Proteomes" id="UP000257109"/>
    </source>
</evidence>
<name>A0A371E7K8_MUCPR</name>
<organism evidence="1 2">
    <name type="scientific">Mucuna pruriens</name>
    <name type="common">Velvet bean</name>
    <name type="synonym">Dolichos pruriens</name>
    <dbReference type="NCBI Taxonomy" id="157652"/>
    <lineage>
        <taxon>Eukaryota</taxon>
        <taxon>Viridiplantae</taxon>
        <taxon>Streptophyta</taxon>
        <taxon>Embryophyta</taxon>
        <taxon>Tracheophyta</taxon>
        <taxon>Spermatophyta</taxon>
        <taxon>Magnoliopsida</taxon>
        <taxon>eudicotyledons</taxon>
        <taxon>Gunneridae</taxon>
        <taxon>Pentapetalae</taxon>
        <taxon>rosids</taxon>
        <taxon>fabids</taxon>
        <taxon>Fabales</taxon>
        <taxon>Fabaceae</taxon>
        <taxon>Papilionoideae</taxon>
        <taxon>50 kb inversion clade</taxon>
        <taxon>NPAAA clade</taxon>
        <taxon>indigoferoid/millettioid clade</taxon>
        <taxon>Phaseoleae</taxon>
        <taxon>Mucuna</taxon>
    </lineage>
</organism>
<dbReference type="Proteomes" id="UP000257109">
    <property type="component" value="Unassembled WGS sequence"/>
</dbReference>
<dbReference type="AlphaFoldDB" id="A0A371E7K8"/>
<keyword evidence="2" id="KW-1185">Reference proteome</keyword>
<evidence type="ECO:0000313" key="1">
    <source>
        <dbReference type="EMBL" id="RDX62010.1"/>
    </source>
</evidence>
<dbReference type="EMBL" id="QJKJ01015751">
    <property type="protein sequence ID" value="RDX62010.1"/>
    <property type="molecule type" value="Genomic_DNA"/>
</dbReference>
<proteinExistence type="predicted"/>
<protein>
    <submittedName>
        <fullName evidence="1">Uncharacterized protein</fullName>
    </submittedName>
</protein>
<dbReference type="OrthoDB" id="2425403at2759"/>
<feature type="non-terminal residue" evidence="1">
    <location>
        <position position="132"/>
    </location>
</feature>
<reference evidence="1" key="1">
    <citation type="submission" date="2018-05" db="EMBL/GenBank/DDBJ databases">
        <title>Draft genome of Mucuna pruriens seed.</title>
        <authorList>
            <person name="Nnadi N.E."/>
            <person name="Vos R."/>
            <person name="Hasami M.H."/>
            <person name="Devisetty U.K."/>
            <person name="Aguiy J.C."/>
        </authorList>
    </citation>
    <scope>NUCLEOTIDE SEQUENCE [LARGE SCALE GENOMIC DNA]</scope>
    <source>
        <strain evidence="1">JCA_2017</strain>
    </source>
</reference>